<keyword evidence="9" id="KW-1185">Reference proteome</keyword>
<dbReference type="AlphaFoldDB" id="A0AAN8JP80"/>
<dbReference type="InterPro" id="IPR000276">
    <property type="entry name" value="GPCR_Rhodpsn"/>
</dbReference>
<dbReference type="PROSITE" id="PS50262">
    <property type="entry name" value="G_PROTEIN_RECEP_F1_2"/>
    <property type="match status" value="1"/>
</dbReference>
<dbReference type="Proteomes" id="UP001347796">
    <property type="component" value="Unassembled WGS sequence"/>
</dbReference>
<evidence type="ECO:0000256" key="5">
    <source>
        <dbReference type="RuleBase" id="RU000688"/>
    </source>
</evidence>
<comment type="caution">
    <text evidence="8">The sequence shown here is derived from an EMBL/GenBank/DDBJ whole genome shotgun (WGS) entry which is preliminary data.</text>
</comment>
<keyword evidence="2 5" id="KW-0812">Transmembrane</keyword>
<organism evidence="8 9">
    <name type="scientific">Patella caerulea</name>
    <name type="common">Rayed Mediterranean limpet</name>
    <dbReference type="NCBI Taxonomy" id="87958"/>
    <lineage>
        <taxon>Eukaryota</taxon>
        <taxon>Metazoa</taxon>
        <taxon>Spiralia</taxon>
        <taxon>Lophotrochozoa</taxon>
        <taxon>Mollusca</taxon>
        <taxon>Gastropoda</taxon>
        <taxon>Patellogastropoda</taxon>
        <taxon>Patelloidea</taxon>
        <taxon>Patellidae</taxon>
        <taxon>Patella</taxon>
    </lineage>
</organism>
<dbReference type="PRINTS" id="PR00237">
    <property type="entry name" value="GPCRRHODOPSN"/>
</dbReference>
<dbReference type="PROSITE" id="PS00237">
    <property type="entry name" value="G_PROTEIN_RECEP_F1_1"/>
    <property type="match status" value="1"/>
</dbReference>
<feature type="transmembrane region" description="Helical" evidence="6">
    <location>
        <begin position="312"/>
        <end position="334"/>
    </location>
</feature>
<dbReference type="EMBL" id="JAZGQO010000008">
    <property type="protein sequence ID" value="KAK6180130.1"/>
    <property type="molecule type" value="Genomic_DNA"/>
</dbReference>
<reference evidence="8 9" key="1">
    <citation type="submission" date="2024-01" db="EMBL/GenBank/DDBJ databases">
        <title>The genome of the rayed Mediterranean limpet Patella caerulea (Linnaeus, 1758).</title>
        <authorList>
            <person name="Anh-Thu Weber A."/>
            <person name="Halstead-Nussloch G."/>
        </authorList>
    </citation>
    <scope>NUCLEOTIDE SEQUENCE [LARGE SCALE GENOMIC DNA]</scope>
    <source>
        <strain evidence="8">AATW-2023a</strain>
        <tissue evidence="8">Whole specimen</tissue>
    </source>
</reference>
<keyword evidence="5" id="KW-0297">G-protein coupled receptor</keyword>
<protein>
    <recommendedName>
        <fullName evidence="7">G-protein coupled receptors family 1 profile domain-containing protein</fullName>
    </recommendedName>
</protein>
<feature type="transmembrane region" description="Helical" evidence="6">
    <location>
        <begin position="169"/>
        <end position="190"/>
    </location>
</feature>
<evidence type="ECO:0000256" key="4">
    <source>
        <dbReference type="ARBA" id="ARBA00023136"/>
    </source>
</evidence>
<evidence type="ECO:0000256" key="6">
    <source>
        <dbReference type="SAM" id="Phobius"/>
    </source>
</evidence>
<evidence type="ECO:0000256" key="3">
    <source>
        <dbReference type="ARBA" id="ARBA00022989"/>
    </source>
</evidence>
<evidence type="ECO:0000259" key="7">
    <source>
        <dbReference type="PROSITE" id="PS50262"/>
    </source>
</evidence>
<keyword evidence="3 6" id="KW-1133">Transmembrane helix</keyword>
<dbReference type="Gene3D" id="1.20.1070.10">
    <property type="entry name" value="Rhodopsin 7-helix transmembrane proteins"/>
    <property type="match status" value="1"/>
</dbReference>
<dbReference type="GO" id="GO:0016020">
    <property type="term" value="C:membrane"/>
    <property type="evidence" value="ECO:0007669"/>
    <property type="project" value="UniProtKB-SubCell"/>
</dbReference>
<dbReference type="InterPro" id="IPR017452">
    <property type="entry name" value="GPCR_Rhodpsn_7TM"/>
</dbReference>
<sequence>MDTIEQNKLLEEMISDTDFKQNTLQEISTRATSALTESNWSSETWTPTSVTTENSTLLWNTTTTESPSPPVLDLITILSLYSHYRWSRYLGIYTNPVLIVLGTIGNFLSFLVMTRKSMIKSSTFYYMAALAVADTLVLYFGCLRTWLAYLNGYDAIILSPAACKTFSFMSYWSFDIAAWILVAMTIDRFLAIHYPLKVAKYATTKRARKTIITIIVIFAGINAHFFFILTINSRGSCTALDEHKNFFNLVWPWLDATVYSFLPFIILVIFNSLIIYDHHKAVIRRSSLQPNMVSGSNIQPFYRNYANRRLTIMLLMVSISFLITSSPKTILIIIRPYAFNVLDGGTGINFPLLATYTLTSSIANLLIYTNHSLNFLLYCMSGLRFRTELKHIFLRCISPHGTRRISTTSALIENMRRNSMNAGKNNEHMIDISENVIECTPL</sequence>
<feature type="transmembrane region" description="Helical" evidence="6">
    <location>
        <begin position="211"/>
        <end position="231"/>
    </location>
</feature>
<feature type="domain" description="G-protein coupled receptors family 1 profile" evidence="7">
    <location>
        <begin position="105"/>
        <end position="378"/>
    </location>
</feature>
<feature type="transmembrane region" description="Helical" evidence="6">
    <location>
        <begin position="90"/>
        <end position="112"/>
    </location>
</feature>
<keyword evidence="5" id="KW-0807">Transducer</keyword>
<dbReference type="InterPro" id="IPR052954">
    <property type="entry name" value="GPCR-Ligand_Int"/>
</dbReference>
<gene>
    <name evidence="8" type="ORF">SNE40_012335</name>
</gene>
<feature type="transmembrane region" description="Helical" evidence="6">
    <location>
        <begin position="124"/>
        <end position="149"/>
    </location>
</feature>
<comment type="similarity">
    <text evidence="5">Belongs to the G-protein coupled receptor 1 family.</text>
</comment>
<evidence type="ECO:0000313" key="8">
    <source>
        <dbReference type="EMBL" id="KAK6180130.1"/>
    </source>
</evidence>
<dbReference type="PANTHER" id="PTHR46641">
    <property type="entry name" value="FMRFAMIDE RECEPTOR-RELATED"/>
    <property type="match status" value="1"/>
</dbReference>
<name>A0AAN8JP80_PATCE</name>
<proteinExistence type="inferred from homology"/>
<comment type="subcellular location">
    <subcellularLocation>
        <location evidence="1">Membrane</location>
    </subcellularLocation>
</comment>
<feature type="transmembrane region" description="Helical" evidence="6">
    <location>
        <begin position="251"/>
        <end position="276"/>
    </location>
</feature>
<dbReference type="SUPFAM" id="SSF81321">
    <property type="entry name" value="Family A G protein-coupled receptor-like"/>
    <property type="match status" value="1"/>
</dbReference>
<dbReference type="CDD" id="cd14978">
    <property type="entry name" value="7tmA_FMRFamide_R-like"/>
    <property type="match status" value="1"/>
</dbReference>
<evidence type="ECO:0000313" key="9">
    <source>
        <dbReference type="Proteomes" id="UP001347796"/>
    </source>
</evidence>
<keyword evidence="5" id="KW-0675">Receptor</keyword>
<dbReference type="PANTHER" id="PTHR46641:SF25">
    <property type="entry name" value="CNMAMIDE RECEPTOR-RELATED"/>
    <property type="match status" value="1"/>
</dbReference>
<evidence type="ECO:0000256" key="2">
    <source>
        <dbReference type="ARBA" id="ARBA00022692"/>
    </source>
</evidence>
<evidence type="ECO:0000256" key="1">
    <source>
        <dbReference type="ARBA" id="ARBA00004370"/>
    </source>
</evidence>
<feature type="transmembrane region" description="Helical" evidence="6">
    <location>
        <begin position="354"/>
        <end position="380"/>
    </location>
</feature>
<keyword evidence="4 6" id="KW-0472">Membrane</keyword>
<dbReference type="Pfam" id="PF00001">
    <property type="entry name" value="7tm_1"/>
    <property type="match status" value="1"/>
</dbReference>
<accession>A0AAN8JP80</accession>
<dbReference type="GO" id="GO:0004930">
    <property type="term" value="F:G protein-coupled receptor activity"/>
    <property type="evidence" value="ECO:0007669"/>
    <property type="project" value="UniProtKB-KW"/>
</dbReference>